<dbReference type="EMBL" id="MOMC01000104">
    <property type="protein sequence ID" value="ONH22559.1"/>
    <property type="molecule type" value="Genomic_DNA"/>
</dbReference>
<evidence type="ECO:0008006" key="3">
    <source>
        <dbReference type="Google" id="ProtNLM"/>
    </source>
</evidence>
<dbReference type="AlphaFoldDB" id="A0A1V2I052"/>
<comment type="caution">
    <text evidence="1">The sequence shown here is derived from an EMBL/GenBank/DDBJ whole genome shotgun (WGS) entry which is preliminary data.</text>
</comment>
<evidence type="ECO:0000313" key="2">
    <source>
        <dbReference type="Proteomes" id="UP000188929"/>
    </source>
</evidence>
<protein>
    <recommendedName>
        <fullName evidence="3">Helix-turn-helix domain-containing protein</fullName>
    </recommendedName>
</protein>
<dbReference type="RefSeq" id="WP_076822326.1">
    <property type="nucleotide sequence ID" value="NZ_MOMC01000104.1"/>
</dbReference>
<keyword evidence="2" id="KW-1185">Reference proteome</keyword>
<accession>A0A1V2I052</accession>
<dbReference type="Proteomes" id="UP000188929">
    <property type="component" value="Unassembled WGS sequence"/>
</dbReference>
<name>A0A1V2I052_9ACTN</name>
<dbReference type="OrthoDB" id="3541350at2"/>
<organism evidence="1 2">
    <name type="scientific">Pseudofrankia asymbiotica</name>
    <dbReference type="NCBI Taxonomy" id="1834516"/>
    <lineage>
        <taxon>Bacteria</taxon>
        <taxon>Bacillati</taxon>
        <taxon>Actinomycetota</taxon>
        <taxon>Actinomycetes</taxon>
        <taxon>Frankiales</taxon>
        <taxon>Frankiaceae</taxon>
        <taxon>Pseudofrankia</taxon>
    </lineage>
</organism>
<sequence>MRTPLTLAEVRELPAAVDLVTAARAFNLGRTLAYTLARQNRFPVPVHRHGRAYRVHTTDILNALTDPEPRPTPEPAEQ</sequence>
<evidence type="ECO:0000313" key="1">
    <source>
        <dbReference type="EMBL" id="ONH22559.1"/>
    </source>
</evidence>
<reference evidence="2" key="1">
    <citation type="submission" date="2016-10" db="EMBL/GenBank/DDBJ databases">
        <title>Frankia sp. NRRL B-16386 Genome sequencing.</title>
        <authorList>
            <person name="Ghodhbane-Gtari F."/>
            <person name="Swanson E."/>
            <person name="Gueddou A."/>
            <person name="Hezbri K."/>
            <person name="Ktari K."/>
            <person name="Nouioui I."/>
            <person name="Morris K."/>
            <person name="Simpson S."/>
            <person name="Abebe-Akele F."/>
            <person name="Thomas K."/>
            <person name="Gtari M."/>
            <person name="Tisa L.S."/>
        </authorList>
    </citation>
    <scope>NUCLEOTIDE SEQUENCE [LARGE SCALE GENOMIC DNA]</scope>
    <source>
        <strain evidence="2">NRRL B-16386</strain>
    </source>
</reference>
<proteinExistence type="predicted"/>
<dbReference type="STRING" id="1834516.BL253_35325"/>
<gene>
    <name evidence="1" type="ORF">BL253_35325</name>
</gene>